<keyword evidence="1" id="KW-0812">Transmembrane</keyword>
<proteinExistence type="predicted"/>
<reference evidence="2 3" key="1">
    <citation type="submission" date="2020-08" db="EMBL/GenBank/DDBJ databases">
        <title>Bridging the membrane lipid divide: bacteria of the FCB group superphylum have the potential to synthesize archaeal ether lipids.</title>
        <authorList>
            <person name="Villanueva L."/>
            <person name="Von Meijenfeldt F.A.B."/>
            <person name="Westbye A.B."/>
            <person name="Yadav S."/>
            <person name="Hopmans E.C."/>
            <person name="Dutilh B.E."/>
            <person name="Sinninghe Damste J.S."/>
        </authorList>
    </citation>
    <scope>NUCLEOTIDE SEQUENCE [LARGE SCALE GENOMIC DNA]</scope>
    <source>
        <strain evidence="2">NIOZ-UU82</strain>
    </source>
</reference>
<dbReference type="Proteomes" id="UP000603545">
    <property type="component" value="Unassembled WGS sequence"/>
</dbReference>
<gene>
    <name evidence="2" type="ORF">H8E80_08385</name>
</gene>
<feature type="transmembrane region" description="Helical" evidence="1">
    <location>
        <begin position="80"/>
        <end position="100"/>
    </location>
</feature>
<name>A0A8J6N8M5_9BACT</name>
<sequence length="161" mass="17990">MTIIRQRKKVLAFIGISAVFFLIIFGCAGGKTKRNGPESQATTPKDKGPSPLYYDFGDVLIPNELKVNKKASFVYKTSGFSAGVLVLSGKIGISSLVAFFENNMQKDNWRIISSFKSPRTVMLFQKESRWCMINITEKDFRTLVEVWVAPTINEAEAGLLK</sequence>
<keyword evidence="1" id="KW-0472">Membrane</keyword>
<dbReference type="AlphaFoldDB" id="A0A8J6N8M5"/>
<dbReference type="EMBL" id="JACNLL010000074">
    <property type="protein sequence ID" value="MBC8200042.1"/>
    <property type="molecule type" value="Genomic_DNA"/>
</dbReference>
<evidence type="ECO:0000256" key="1">
    <source>
        <dbReference type="SAM" id="Phobius"/>
    </source>
</evidence>
<organism evidence="2 3">
    <name type="scientific">Candidatus Desulfaltia bathyphila</name>
    <dbReference type="NCBI Taxonomy" id="2841697"/>
    <lineage>
        <taxon>Bacteria</taxon>
        <taxon>Pseudomonadati</taxon>
        <taxon>Thermodesulfobacteriota</taxon>
        <taxon>Desulfobacteria</taxon>
        <taxon>Desulfobacterales</taxon>
        <taxon>Desulfobacterales incertae sedis</taxon>
        <taxon>Candidatus Desulfaltia</taxon>
    </lineage>
</organism>
<comment type="caution">
    <text evidence="2">The sequence shown here is derived from an EMBL/GenBank/DDBJ whole genome shotgun (WGS) entry which is preliminary data.</text>
</comment>
<keyword evidence="1" id="KW-1133">Transmembrane helix</keyword>
<evidence type="ECO:0000313" key="2">
    <source>
        <dbReference type="EMBL" id="MBC8200042.1"/>
    </source>
</evidence>
<evidence type="ECO:0008006" key="4">
    <source>
        <dbReference type="Google" id="ProtNLM"/>
    </source>
</evidence>
<dbReference type="PROSITE" id="PS51257">
    <property type="entry name" value="PROKAR_LIPOPROTEIN"/>
    <property type="match status" value="1"/>
</dbReference>
<accession>A0A8J6N8M5</accession>
<evidence type="ECO:0000313" key="3">
    <source>
        <dbReference type="Proteomes" id="UP000603545"/>
    </source>
</evidence>
<protein>
    <recommendedName>
        <fullName evidence="4">Lipoprotein</fullName>
    </recommendedName>
</protein>